<evidence type="ECO:0000256" key="1">
    <source>
        <dbReference type="SAM" id="MobiDB-lite"/>
    </source>
</evidence>
<keyword evidence="3" id="KW-1185">Reference proteome</keyword>
<dbReference type="OrthoDB" id="529205at2759"/>
<gene>
    <name evidence="2" type="ORF">INT44_002244</name>
</gene>
<comment type="caution">
    <text evidence="2">The sequence shown here is derived from an EMBL/GenBank/DDBJ whole genome shotgun (WGS) entry which is preliminary data.</text>
</comment>
<dbReference type="EMBL" id="JAEPRA010000005">
    <property type="protein sequence ID" value="KAG2185453.1"/>
    <property type="molecule type" value="Genomic_DNA"/>
</dbReference>
<sequence length="99" mass="11334">MLRLQSSTRALSKLASPARSNVRMMSAFSHMSDNDPEVLEKEKKEHLEKKDKNWNEKLASFSEASVKADQSEDKPVDVMQKESAEELKKQHYNGKNTPK</sequence>
<evidence type="ECO:0000313" key="3">
    <source>
        <dbReference type="Proteomes" id="UP000612746"/>
    </source>
</evidence>
<proteinExistence type="predicted"/>
<reference evidence="2" key="1">
    <citation type="submission" date="2020-12" db="EMBL/GenBank/DDBJ databases">
        <title>Metabolic potential, ecology and presence of endohyphal bacteria is reflected in genomic diversity of Mucoromycotina.</title>
        <authorList>
            <person name="Muszewska A."/>
            <person name="Okrasinska A."/>
            <person name="Steczkiewicz K."/>
            <person name="Drgas O."/>
            <person name="Orlowska M."/>
            <person name="Perlinska-Lenart U."/>
            <person name="Aleksandrzak-Piekarczyk T."/>
            <person name="Szatraj K."/>
            <person name="Zielenkiewicz U."/>
            <person name="Pilsyk S."/>
            <person name="Malc E."/>
            <person name="Mieczkowski P."/>
            <person name="Kruszewska J.S."/>
            <person name="Biernat P."/>
            <person name="Pawlowska J."/>
        </authorList>
    </citation>
    <scope>NUCLEOTIDE SEQUENCE</scope>
    <source>
        <strain evidence="2">WA0000051536</strain>
    </source>
</reference>
<dbReference type="Proteomes" id="UP000612746">
    <property type="component" value="Unassembled WGS sequence"/>
</dbReference>
<protein>
    <submittedName>
        <fullName evidence="2">Uncharacterized protein</fullName>
    </submittedName>
</protein>
<accession>A0A8H7UMQ6</accession>
<dbReference type="AlphaFoldDB" id="A0A8H7UMQ6"/>
<name>A0A8H7UMQ6_9FUNG</name>
<feature type="compositionally biased region" description="Basic and acidic residues" evidence="1">
    <location>
        <begin position="69"/>
        <end position="89"/>
    </location>
</feature>
<evidence type="ECO:0000313" key="2">
    <source>
        <dbReference type="EMBL" id="KAG2185453.1"/>
    </source>
</evidence>
<feature type="region of interest" description="Disordered" evidence="1">
    <location>
        <begin position="28"/>
        <end position="99"/>
    </location>
</feature>
<feature type="compositionally biased region" description="Basic and acidic residues" evidence="1">
    <location>
        <begin position="38"/>
        <end position="55"/>
    </location>
</feature>
<organism evidence="2 3">
    <name type="scientific">Umbelopsis vinacea</name>
    <dbReference type="NCBI Taxonomy" id="44442"/>
    <lineage>
        <taxon>Eukaryota</taxon>
        <taxon>Fungi</taxon>
        <taxon>Fungi incertae sedis</taxon>
        <taxon>Mucoromycota</taxon>
        <taxon>Mucoromycotina</taxon>
        <taxon>Umbelopsidomycetes</taxon>
        <taxon>Umbelopsidales</taxon>
        <taxon>Umbelopsidaceae</taxon>
        <taxon>Umbelopsis</taxon>
    </lineage>
</organism>